<evidence type="ECO:0000313" key="3">
    <source>
        <dbReference type="Proteomes" id="UP000501849"/>
    </source>
</evidence>
<proteinExistence type="predicted"/>
<feature type="domain" description="HTH cro/C1-type" evidence="1">
    <location>
        <begin position="1"/>
        <end position="32"/>
    </location>
</feature>
<dbReference type="InterPro" id="IPR001387">
    <property type="entry name" value="Cro/C1-type_HTH"/>
</dbReference>
<organism evidence="2 3">
    <name type="scientific">Mycolicibacterium frederiksbergense</name>
    <dbReference type="NCBI Taxonomy" id="117567"/>
    <lineage>
        <taxon>Bacteria</taxon>
        <taxon>Bacillati</taxon>
        <taxon>Actinomycetota</taxon>
        <taxon>Actinomycetes</taxon>
        <taxon>Mycobacteriales</taxon>
        <taxon>Mycobacteriaceae</taxon>
        <taxon>Mycolicibacterium</taxon>
    </lineage>
</organism>
<name>A0A6H0S711_9MYCO</name>
<protein>
    <recommendedName>
        <fullName evidence="1">HTH cro/C1-type domain-containing protein</fullName>
    </recommendedName>
</protein>
<sequence length="142" mass="16123">MISDLELGRRRYVTTAELVVLAAALDTTPTTLLYPPPYDEVIELLPDVMEAKINVVEWFCSDLDAMQYHPGRGIGKSIEDFHNHTMPLYSARGIAKLEQAQRSLLQSLAKEDDPDSALAQSIRRELEYIDKRLIEYREEDGG</sequence>
<dbReference type="KEGG" id="mfre:EXE63_20770"/>
<accession>A0A6H0S711</accession>
<reference evidence="2 3" key="1">
    <citation type="submission" date="2019-04" db="EMBL/GenBank/DDBJ databases">
        <title>Draft, Whole-Genome Sequence of the Anthracene-degrading Mycobacterium frederiksbergense LB501T, Isolated from a Polycyclic Aromatic Hydrocarbon (PAH)-Contaminated Soil.</title>
        <authorList>
            <person name="Augelletti F."/>
        </authorList>
    </citation>
    <scope>NUCLEOTIDE SEQUENCE [LARGE SCALE GENOMIC DNA]</scope>
    <source>
        <strain evidence="2 3">LB 501T</strain>
    </source>
</reference>
<dbReference type="AlphaFoldDB" id="A0A6H0S711"/>
<dbReference type="PROSITE" id="PS50943">
    <property type="entry name" value="HTH_CROC1"/>
    <property type="match status" value="1"/>
</dbReference>
<keyword evidence="3" id="KW-1185">Reference proteome</keyword>
<dbReference type="RefSeq" id="WP_168143491.1">
    <property type="nucleotide sequence ID" value="NZ_CP038799.1"/>
</dbReference>
<evidence type="ECO:0000313" key="2">
    <source>
        <dbReference type="EMBL" id="QIV83054.1"/>
    </source>
</evidence>
<gene>
    <name evidence="2" type="ORF">EXE63_20770</name>
</gene>
<dbReference type="EMBL" id="CP038799">
    <property type="protein sequence ID" value="QIV83054.1"/>
    <property type="molecule type" value="Genomic_DNA"/>
</dbReference>
<evidence type="ECO:0000259" key="1">
    <source>
        <dbReference type="PROSITE" id="PS50943"/>
    </source>
</evidence>
<dbReference type="Proteomes" id="UP000501849">
    <property type="component" value="Chromosome"/>
</dbReference>